<dbReference type="GO" id="GO:0016020">
    <property type="term" value="C:membrane"/>
    <property type="evidence" value="ECO:0007669"/>
    <property type="project" value="UniProtKB-SubCell"/>
</dbReference>
<dbReference type="PANTHER" id="PTHR10924:SF27">
    <property type="entry name" value="SOLUTE CARRIER FAMILY 49 MEMBER 4"/>
    <property type="match status" value="1"/>
</dbReference>
<feature type="transmembrane region" description="Helical" evidence="5">
    <location>
        <begin position="336"/>
        <end position="358"/>
    </location>
</feature>
<dbReference type="GO" id="GO:0022857">
    <property type="term" value="F:transmembrane transporter activity"/>
    <property type="evidence" value="ECO:0007669"/>
    <property type="project" value="InterPro"/>
</dbReference>
<organism evidence="6 7">
    <name type="scientific">Pinctada imbricata</name>
    <name type="common">Atlantic pearl-oyster</name>
    <name type="synonym">Pinctada martensii</name>
    <dbReference type="NCBI Taxonomy" id="66713"/>
    <lineage>
        <taxon>Eukaryota</taxon>
        <taxon>Metazoa</taxon>
        <taxon>Spiralia</taxon>
        <taxon>Lophotrochozoa</taxon>
        <taxon>Mollusca</taxon>
        <taxon>Bivalvia</taxon>
        <taxon>Autobranchia</taxon>
        <taxon>Pteriomorphia</taxon>
        <taxon>Pterioida</taxon>
        <taxon>Pterioidea</taxon>
        <taxon>Pteriidae</taxon>
        <taxon>Pinctada</taxon>
    </lineage>
</organism>
<feature type="transmembrane region" description="Helical" evidence="5">
    <location>
        <begin position="243"/>
        <end position="260"/>
    </location>
</feature>
<feature type="transmembrane region" description="Helical" evidence="5">
    <location>
        <begin position="272"/>
        <end position="296"/>
    </location>
</feature>
<feature type="transmembrane region" description="Helical" evidence="5">
    <location>
        <begin position="205"/>
        <end position="231"/>
    </location>
</feature>
<comment type="caution">
    <text evidence="6">The sequence shown here is derived from an EMBL/GenBank/DDBJ whole genome shotgun (WGS) entry which is preliminary data.</text>
</comment>
<evidence type="ECO:0000256" key="1">
    <source>
        <dbReference type="ARBA" id="ARBA00004141"/>
    </source>
</evidence>
<dbReference type="InterPro" id="IPR049680">
    <property type="entry name" value="FLVCR1-2_SLC49-like"/>
</dbReference>
<dbReference type="InterPro" id="IPR011701">
    <property type="entry name" value="MFS"/>
</dbReference>
<gene>
    <name evidence="6" type="ORF">FSP39_006209</name>
</gene>
<comment type="subcellular location">
    <subcellularLocation>
        <location evidence="1">Membrane</location>
        <topology evidence="1">Multi-pass membrane protein</topology>
    </subcellularLocation>
</comment>
<keyword evidence="2 5" id="KW-0812">Transmembrane</keyword>
<keyword evidence="4 5" id="KW-0472">Membrane</keyword>
<dbReference type="InterPro" id="IPR036259">
    <property type="entry name" value="MFS_trans_sf"/>
</dbReference>
<dbReference type="EMBL" id="VSWD01000003">
    <property type="protein sequence ID" value="KAK3105810.1"/>
    <property type="molecule type" value="Genomic_DNA"/>
</dbReference>
<proteinExistence type="predicted"/>
<evidence type="ECO:0000256" key="3">
    <source>
        <dbReference type="ARBA" id="ARBA00022989"/>
    </source>
</evidence>
<keyword evidence="3 5" id="KW-1133">Transmembrane helix</keyword>
<feature type="transmembrane region" description="Helical" evidence="5">
    <location>
        <begin position="30"/>
        <end position="49"/>
    </location>
</feature>
<protein>
    <submittedName>
        <fullName evidence="6">Uncharacterized protein</fullName>
    </submittedName>
</protein>
<dbReference type="AlphaFoldDB" id="A0AA88YUH7"/>
<dbReference type="Pfam" id="PF07690">
    <property type="entry name" value="MFS_1"/>
    <property type="match status" value="1"/>
</dbReference>
<name>A0AA88YUH7_PINIB</name>
<dbReference type="Gene3D" id="1.20.1250.20">
    <property type="entry name" value="MFS general substrate transporter like domains"/>
    <property type="match status" value="1"/>
</dbReference>
<dbReference type="SUPFAM" id="SSF103473">
    <property type="entry name" value="MFS general substrate transporter"/>
    <property type="match status" value="1"/>
</dbReference>
<evidence type="ECO:0000313" key="6">
    <source>
        <dbReference type="EMBL" id="KAK3105810.1"/>
    </source>
</evidence>
<keyword evidence="7" id="KW-1185">Reference proteome</keyword>
<accession>A0AA88YUH7</accession>
<dbReference type="PANTHER" id="PTHR10924">
    <property type="entry name" value="MAJOR FACILITATOR SUPERFAMILY PROTEIN-RELATED"/>
    <property type="match status" value="1"/>
</dbReference>
<evidence type="ECO:0000256" key="2">
    <source>
        <dbReference type="ARBA" id="ARBA00022692"/>
    </source>
</evidence>
<evidence type="ECO:0000256" key="4">
    <source>
        <dbReference type="ARBA" id="ARBA00023136"/>
    </source>
</evidence>
<evidence type="ECO:0000256" key="5">
    <source>
        <dbReference type="SAM" id="Phobius"/>
    </source>
</evidence>
<evidence type="ECO:0000313" key="7">
    <source>
        <dbReference type="Proteomes" id="UP001186944"/>
    </source>
</evidence>
<feature type="transmembrane region" description="Helical" evidence="5">
    <location>
        <begin position="302"/>
        <end position="324"/>
    </location>
</feature>
<reference evidence="6" key="1">
    <citation type="submission" date="2019-08" db="EMBL/GenBank/DDBJ databases">
        <title>The improved chromosome-level genome for the pearl oyster Pinctada fucata martensii using PacBio sequencing and Hi-C.</title>
        <authorList>
            <person name="Zheng Z."/>
        </authorList>
    </citation>
    <scope>NUCLEOTIDE SEQUENCE</scope>
    <source>
        <strain evidence="6">ZZ-2019</strain>
        <tissue evidence="6">Adductor muscle</tissue>
    </source>
</reference>
<sequence>MQALNWNTWGPITESAEVVFKWQDSTIGMLANWGNIAYVCTIFPACYFIDVKGLRTSLLLCNFVLTLGNGLRCITSDPNWATWLLNIGAVLNGIAGTVPCAAPALLASIWFPPNQRATATAVASISNYFGIGMAFIIGPQLVSSPIYSSGNGSNSQHSKCAASGILLLASVMYFPSKPPTPPSITASIQRVEYKKALLDIARNKFLWMLALAYAIPAGVYGVWGVVIDIILGPLHIDQTDVGWIGFYTIMAGCLFSLLIARFSDIFMRHMKIFVVSMYVLAGGSFVWVTLLCLKVIPYTSVQIYAACILGGMFLNGTIPLFYELCSETAYPVSEGVVGGFITIFNNLFGIVFLLVLLIPGIGM</sequence>
<dbReference type="Proteomes" id="UP001186944">
    <property type="component" value="Unassembled WGS sequence"/>
</dbReference>